<dbReference type="InterPro" id="IPR008311">
    <property type="entry name" value="UCP028101"/>
</dbReference>
<accession>A0A1E3W8N6</accession>
<dbReference type="AlphaFoldDB" id="A0A1E3W8N6"/>
<name>A0A1E3W8N6_9HYPH</name>
<dbReference type="EMBL" id="LPWD01000388">
    <property type="protein sequence ID" value="ODS02173.1"/>
    <property type="molecule type" value="Genomic_DNA"/>
</dbReference>
<dbReference type="Proteomes" id="UP000095042">
    <property type="component" value="Unassembled WGS sequence"/>
</dbReference>
<protein>
    <recommendedName>
        <fullName evidence="3">Tat pathway signal protein</fullName>
    </recommendedName>
</protein>
<sequence length="369" mass="39578">METDMQLDRRTLLVSLAGATAALSVPQSVAAAFAPERFAAARKDDRGTYSAALFDLERGDLRSVELPSRGHDIALRPGGKEWVAFARRPGRFGVAVPMDGREPVWFSSKPDRHFFGHGVFSADGRLLYTTENDYGRGRGVIGVRDASAGYKQIGEHAGYGVGPHDLALLSDGRTAVVANGGILTHPDRKREELNLADMQPSLVYVDIESGDLVEERRLAPELHQLSIRHLTVAQNDTVVFGCQYRGPERDLPPLIGFHRRGEELVVLPTPDTTQAALNNYIGSVTADASGAIVAASAPKGGLITYWDVTARRSLGTCALGDGCGLAPTHRSASFLLTSGDGSLATGGADGIVARTSSRYHWDNHAILVR</sequence>
<dbReference type="Pfam" id="PF07433">
    <property type="entry name" value="DUF1513"/>
    <property type="match status" value="1"/>
</dbReference>
<reference evidence="1 2" key="1">
    <citation type="journal article" date="2016" name="Environ. Microbiol.">
        <title>New Methyloceanibacter diversity from North Sea sediments includes methanotroph containing solely the soluble methane monooxygenase.</title>
        <authorList>
            <person name="Vekeman B."/>
            <person name="Kerckhof F.M."/>
            <person name="Cremers G."/>
            <person name="de Vos P."/>
            <person name="Vandamme P."/>
            <person name="Boon N."/>
            <person name="Op den Camp H.J."/>
            <person name="Heylen K."/>
        </authorList>
    </citation>
    <scope>NUCLEOTIDE SEQUENCE [LARGE SCALE GENOMIC DNA]</scope>
    <source>
        <strain evidence="1 2">R-67177</strain>
    </source>
</reference>
<dbReference type="InterPro" id="IPR006311">
    <property type="entry name" value="TAT_signal"/>
</dbReference>
<dbReference type="SUPFAM" id="SSF69322">
    <property type="entry name" value="Tricorn protease domain 2"/>
    <property type="match status" value="1"/>
</dbReference>
<evidence type="ECO:0000313" key="2">
    <source>
        <dbReference type="Proteomes" id="UP000095042"/>
    </source>
</evidence>
<keyword evidence="2" id="KW-1185">Reference proteome</keyword>
<evidence type="ECO:0008006" key="3">
    <source>
        <dbReference type="Google" id="ProtNLM"/>
    </source>
</evidence>
<gene>
    <name evidence="1" type="ORF">AUC71_16765</name>
</gene>
<organism evidence="1 2">
    <name type="scientific">Methyloceanibacter marginalis</name>
    <dbReference type="NCBI Taxonomy" id="1774971"/>
    <lineage>
        <taxon>Bacteria</taxon>
        <taxon>Pseudomonadati</taxon>
        <taxon>Pseudomonadota</taxon>
        <taxon>Alphaproteobacteria</taxon>
        <taxon>Hyphomicrobiales</taxon>
        <taxon>Hyphomicrobiaceae</taxon>
        <taxon>Methyloceanibacter</taxon>
    </lineage>
</organism>
<dbReference type="PIRSF" id="PIRSF028101">
    <property type="entry name" value="UCP028101"/>
    <property type="match status" value="1"/>
</dbReference>
<dbReference type="PROSITE" id="PS51318">
    <property type="entry name" value="TAT"/>
    <property type="match status" value="1"/>
</dbReference>
<comment type="caution">
    <text evidence="1">The sequence shown here is derived from an EMBL/GenBank/DDBJ whole genome shotgun (WGS) entry which is preliminary data.</text>
</comment>
<dbReference type="InterPro" id="IPR015943">
    <property type="entry name" value="WD40/YVTN_repeat-like_dom_sf"/>
</dbReference>
<dbReference type="Gene3D" id="2.130.10.10">
    <property type="entry name" value="YVTN repeat-like/Quinoprotein amine dehydrogenase"/>
    <property type="match status" value="1"/>
</dbReference>
<evidence type="ECO:0000313" key="1">
    <source>
        <dbReference type="EMBL" id="ODS02173.1"/>
    </source>
</evidence>
<proteinExistence type="predicted"/>